<accession>A0A377PY75</accession>
<dbReference type="AlphaFoldDB" id="A0A377PY75"/>
<feature type="domain" description="Cas10/Cmr2 second palm" evidence="3">
    <location>
        <begin position="185"/>
        <end position="327"/>
    </location>
</feature>
<sequence>MKYIYGASLVGLQEFIFKTNKLREIIGGSELIKQFDMLDLKEEFGISDYIVIVQAAGNLRVILKDEVDARKIVRELPKKIMERICGISISQALVEYDDNNYDSAIKELERKLKVARNQNSIPLDGHFALLDINPRTGFSALDERCQEGRVDIGSLQKLQAFDRAAKENKYLKGVNEKIGNSKNKIAIIHIDGNSLGEIVRGIRKVEEMQEFSKQIKQSTKEAFESAKEFATTKNNQIENKKIREIILGGDDVTLMCDADLAIDFVCKFLSEFENNTSFVKGFDKSKERLNACAGIAFCNEKFPFFMAVKLANELCQRAKSDSRGRDSANPPSSLMFHNIQDAFVGSFDEIRKRELIIKNDSQEIACDFGAYYLNFKPKIQTLQEVILSFRDKQSPKSRLREWLNVLKEGQTKADNELKRIVTIFKDKWIDKHARKLENPLQEDRETNGERISKLKEGLSVEKLIVEGKTPIFDILQILAVESKE</sequence>
<evidence type="ECO:0000259" key="3">
    <source>
        <dbReference type="Pfam" id="PF22335"/>
    </source>
</evidence>
<evidence type="ECO:0000313" key="5">
    <source>
        <dbReference type="Proteomes" id="UP000255269"/>
    </source>
</evidence>
<dbReference type="GO" id="GO:0051607">
    <property type="term" value="P:defense response to virus"/>
    <property type="evidence" value="ECO:0007669"/>
    <property type="project" value="UniProtKB-KW"/>
</dbReference>
<evidence type="ECO:0000256" key="2">
    <source>
        <dbReference type="ARBA" id="ARBA00023118"/>
    </source>
</evidence>
<gene>
    <name evidence="4" type="ORF">NCTC13156_00184</name>
</gene>
<dbReference type="GO" id="GO:0000166">
    <property type="term" value="F:nucleotide binding"/>
    <property type="evidence" value="ECO:0007669"/>
    <property type="project" value="UniProtKB-KW"/>
</dbReference>
<dbReference type="RefSeq" id="WP_115056624.1">
    <property type="nucleotide sequence ID" value="NZ_UGJF01000001.1"/>
</dbReference>
<reference evidence="4 5" key="1">
    <citation type="submission" date="2018-06" db="EMBL/GenBank/DDBJ databases">
        <authorList>
            <consortium name="Pathogen Informatics"/>
            <person name="Doyle S."/>
        </authorList>
    </citation>
    <scope>NUCLEOTIDE SEQUENCE [LARGE SCALE GENOMIC DNA]</scope>
    <source>
        <strain evidence="4 5">NCTC13156</strain>
    </source>
</reference>
<dbReference type="Gene3D" id="3.30.70.270">
    <property type="match status" value="1"/>
</dbReference>
<name>A0A377PY75_9HELI</name>
<keyword evidence="1" id="KW-0547">Nucleotide-binding</keyword>
<organism evidence="4 5">
    <name type="scientific">Helicobacter pullorum</name>
    <dbReference type="NCBI Taxonomy" id="35818"/>
    <lineage>
        <taxon>Bacteria</taxon>
        <taxon>Pseudomonadati</taxon>
        <taxon>Campylobacterota</taxon>
        <taxon>Epsilonproteobacteria</taxon>
        <taxon>Campylobacterales</taxon>
        <taxon>Helicobacteraceae</taxon>
        <taxon>Helicobacter</taxon>
    </lineage>
</organism>
<protein>
    <submittedName>
        <fullName evidence="4">CRISPR-associated protein Cas10/Cmr2, subtype III-B</fullName>
    </submittedName>
</protein>
<dbReference type="Proteomes" id="UP000255269">
    <property type="component" value="Unassembled WGS sequence"/>
</dbReference>
<dbReference type="Pfam" id="PF22335">
    <property type="entry name" value="Cas10-Cmr2_palm2"/>
    <property type="match status" value="1"/>
</dbReference>
<proteinExistence type="predicted"/>
<dbReference type="InterPro" id="IPR054767">
    <property type="entry name" value="Cas10-Cmr2_palm2"/>
</dbReference>
<keyword evidence="2" id="KW-0051">Antiviral defense</keyword>
<dbReference type="EMBL" id="UGJF01000001">
    <property type="protein sequence ID" value="STQ87372.1"/>
    <property type="molecule type" value="Genomic_DNA"/>
</dbReference>
<evidence type="ECO:0000313" key="4">
    <source>
        <dbReference type="EMBL" id="STQ87372.1"/>
    </source>
</evidence>
<dbReference type="InterPro" id="IPR043128">
    <property type="entry name" value="Rev_trsase/Diguanyl_cyclase"/>
</dbReference>
<evidence type="ECO:0000256" key="1">
    <source>
        <dbReference type="ARBA" id="ARBA00022741"/>
    </source>
</evidence>